<evidence type="ECO:0000313" key="4">
    <source>
        <dbReference type="Proteomes" id="UP000292935"/>
    </source>
</evidence>
<dbReference type="SMART" id="SM00507">
    <property type="entry name" value="HNHc"/>
    <property type="match status" value="1"/>
</dbReference>
<evidence type="ECO:0000313" key="3">
    <source>
        <dbReference type="EMBL" id="RXZ47602.1"/>
    </source>
</evidence>
<comment type="similarity">
    <text evidence="1">Belongs to the Rv1128c/1148c/1588c/1702c/1945/3466 family.</text>
</comment>
<sequence length="494" mass="52011">MERSLAGSNVGGWRQDGVVNGIVETLEEVRSSLLGVVGFDDPAGWSDDELLAVTAAVEAVGRVVDAARVACAGEVGERSRVELGGERLSTRRGCRTVAELLERVTLVSGAEARRRSALGAATRSRYGLTGEAMEARFPGVAAALASGELGADAAGVIVRELDGTRRVADPVALRGAEQELVAAAVGSGDAAGDDASGDAAPVRCTADELRVQAQVWAVFLDQDGPEPDDERAMRRRGFRFGRARDGLIPVTGELLPEVAAGLGRLFDAHLAPRSGGGFMTAEERADLERSGEERTADQQRHDVVAAIIATAARSGEHPTIGGAAPTVLVSVRAADLKEGHGVAHADGVEIPVSLRAARQLMCTGGMQQVTFDGAGRIIGLGSPERCFTPHQRRAITLRDGGCLIPGCRVPASWCEIHHVIPDADGGPTHTDNGVLLCWFHHRTIETSGWGIRMIRGAPQVRPPAWLDPGGGWRSVTRSPTRLADRVERRPAAVA</sequence>
<keyword evidence="3" id="KW-0255">Endonuclease</keyword>
<dbReference type="GO" id="GO:0008270">
    <property type="term" value="F:zinc ion binding"/>
    <property type="evidence" value="ECO:0007669"/>
    <property type="project" value="InterPro"/>
</dbReference>
<dbReference type="Gene3D" id="1.10.30.50">
    <property type="match status" value="1"/>
</dbReference>
<dbReference type="InterPro" id="IPR003870">
    <property type="entry name" value="DUF222"/>
</dbReference>
<feature type="domain" description="HNH nuclease" evidence="2">
    <location>
        <begin position="390"/>
        <end position="442"/>
    </location>
</feature>
<gene>
    <name evidence="3" type="ORF">ESP57_13745</name>
</gene>
<dbReference type="OrthoDB" id="5177627at2"/>
<dbReference type="AlphaFoldDB" id="A0A4Q2JIL7"/>
<keyword evidence="4" id="KW-1185">Reference proteome</keyword>
<keyword evidence="3" id="KW-0540">Nuclease</keyword>
<dbReference type="InterPro" id="IPR002711">
    <property type="entry name" value="HNH"/>
</dbReference>
<dbReference type="CDD" id="cd00085">
    <property type="entry name" value="HNHc"/>
    <property type="match status" value="1"/>
</dbReference>
<keyword evidence="3" id="KW-0378">Hydrolase</keyword>
<dbReference type="Pfam" id="PF02720">
    <property type="entry name" value="DUF222"/>
    <property type="match status" value="1"/>
</dbReference>
<comment type="caution">
    <text evidence="3">The sequence shown here is derived from an EMBL/GenBank/DDBJ whole genome shotgun (WGS) entry which is preliminary data.</text>
</comment>
<dbReference type="Proteomes" id="UP000292935">
    <property type="component" value="Unassembled WGS sequence"/>
</dbReference>
<dbReference type="GO" id="GO:0003676">
    <property type="term" value="F:nucleic acid binding"/>
    <property type="evidence" value="ECO:0007669"/>
    <property type="project" value="InterPro"/>
</dbReference>
<evidence type="ECO:0000256" key="1">
    <source>
        <dbReference type="ARBA" id="ARBA00023450"/>
    </source>
</evidence>
<dbReference type="GO" id="GO:0004519">
    <property type="term" value="F:endonuclease activity"/>
    <property type="evidence" value="ECO:0007669"/>
    <property type="project" value="UniProtKB-KW"/>
</dbReference>
<protein>
    <submittedName>
        <fullName evidence="3">HNH endonuclease</fullName>
    </submittedName>
</protein>
<evidence type="ECO:0000259" key="2">
    <source>
        <dbReference type="SMART" id="SM00507"/>
    </source>
</evidence>
<dbReference type="Pfam" id="PF01844">
    <property type="entry name" value="HNH"/>
    <property type="match status" value="1"/>
</dbReference>
<dbReference type="EMBL" id="SDPO01000003">
    <property type="protein sequence ID" value="RXZ47602.1"/>
    <property type="molecule type" value="Genomic_DNA"/>
</dbReference>
<dbReference type="InterPro" id="IPR003615">
    <property type="entry name" value="HNH_nuc"/>
</dbReference>
<organism evidence="3 4">
    <name type="scientific">Agromyces fucosus</name>
    <dbReference type="NCBI Taxonomy" id="41985"/>
    <lineage>
        <taxon>Bacteria</taxon>
        <taxon>Bacillati</taxon>
        <taxon>Actinomycetota</taxon>
        <taxon>Actinomycetes</taxon>
        <taxon>Micrococcales</taxon>
        <taxon>Microbacteriaceae</taxon>
        <taxon>Agromyces</taxon>
    </lineage>
</organism>
<accession>A0A4Q2JIL7</accession>
<name>A0A4Q2JIL7_9MICO</name>
<proteinExistence type="inferred from homology"/>
<reference evidence="3 4" key="1">
    <citation type="submission" date="2019-01" db="EMBL/GenBank/DDBJ databases">
        <authorList>
            <person name="Li J."/>
        </authorList>
    </citation>
    <scope>NUCLEOTIDE SEQUENCE [LARGE SCALE GENOMIC DNA]</scope>
    <source>
        <strain evidence="3 4">CCUG 35506</strain>
    </source>
</reference>